<evidence type="ECO:0000313" key="3">
    <source>
        <dbReference type="EMBL" id="CAB4034719.1"/>
    </source>
</evidence>
<name>A0A7D9LHF2_PARCT</name>
<dbReference type="Gene3D" id="2.10.25.10">
    <property type="entry name" value="Laminin"/>
    <property type="match status" value="1"/>
</dbReference>
<evidence type="ECO:0000256" key="1">
    <source>
        <dbReference type="ARBA" id="ARBA00022536"/>
    </source>
</evidence>
<dbReference type="InterPro" id="IPR001881">
    <property type="entry name" value="EGF-like_Ca-bd_dom"/>
</dbReference>
<dbReference type="SMART" id="SM00179">
    <property type="entry name" value="EGF_CA"/>
    <property type="match status" value="1"/>
</dbReference>
<dbReference type="CDD" id="cd00054">
    <property type="entry name" value="EGF_CA"/>
    <property type="match status" value="1"/>
</dbReference>
<comment type="caution">
    <text evidence="3">The sequence shown here is derived from an EMBL/GenBank/DDBJ whole genome shotgun (WGS) entry which is preliminary data.</text>
</comment>
<dbReference type="Pfam" id="PF07645">
    <property type="entry name" value="EGF_CA"/>
    <property type="match status" value="1"/>
</dbReference>
<dbReference type="AlphaFoldDB" id="A0A7D9LHF2"/>
<dbReference type="EMBL" id="CACRXK020020361">
    <property type="protein sequence ID" value="CAB4034719.1"/>
    <property type="molecule type" value="Genomic_DNA"/>
</dbReference>
<evidence type="ECO:0000313" key="4">
    <source>
        <dbReference type="Proteomes" id="UP001152795"/>
    </source>
</evidence>
<dbReference type="InterPro" id="IPR049883">
    <property type="entry name" value="NOTCH1_EGF-like"/>
</dbReference>
<dbReference type="InterPro" id="IPR036364">
    <property type="entry name" value="SEA_dom_sf"/>
</dbReference>
<dbReference type="InterPro" id="IPR018097">
    <property type="entry name" value="EGF_Ca-bd_CS"/>
</dbReference>
<dbReference type="SUPFAM" id="SSF82671">
    <property type="entry name" value="SEA domain"/>
    <property type="match status" value="1"/>
</dbReference>
<sequence length="108" mass="12268">DINECTATPPKCTGEDKRCVNYPGAYRCNCISPRQQLTKDGSACINVSASVRGKIQIINLPFIPAYSDTSSSEYFETTQRITSQLTRNYQETPTMRFFFHSVMMIRLL</sequence>
<keyword evidence="2" id="KW-1015">Disulfide bond</keyword>
<proteinExistence type="predicted"/>
<dbReference type="PROSITE" id="PS01187">
    <property type="entry name" value="EGF_CA"/>
    <property type="match status" value="1"/>
</dbReference>
<dbReference type="SUPFAM" id="SSF57196">
    <property type="entry name" value="EGF/Laminin"/>
    <property type="match status" value="1"/>
</dbReference>
<feature type="non-terminal residue" evidence="3">
    <location>
        <position position="1"/>
    </location>
</feature>
<dbReference type="OrthoDB" id="9946071at2759"/>
<reference evidence="3" key="1">
    <citation type="submission" date="2020-04" db="EMBL/GenBank/DDBJ databases">
        <authorList>
            <person name="Alioto T."/>
            <person name="Alioto T."/>
            <person name="Gomez Garrido J."/>
        </authorList>
    </citation>
    <scope>NUCLEOTIDE SEQUENCE</scope>
    <source>
        <strain evidence="3">A484AB</strain>
    </source>
</reference>
<dbReference type="Proteomes" id="UP001152795">
    <property type="component" value="Unassembled WGS sequence"/>
</dbReference>
<dbReference type="Gene3D" id="3.30.70.960">
    <property type="entry name" value="SEA domain"/>
    <property type="match status" value="1"/>
</dbReference>
<accession>A0A7D9LHF2</accession>
<protein>
    <submittedName>
        <fullName evidence="3">Mucin isoform X1</fullName>
    </submittedName>
</protein>
<dbReference type="GO" id="GO:0005509">
    <property type="term" value="F:calcium ion binding"/>
    <property type="evidence" value="ECO:0007669"/>
    <property type="project" value="InterPro"/>
</dbReference>
<dbReference type="InterPro" id="IPR000082">
    <property type="entry name" value="SEA_dom"/>
</dbReference>
<organism evidence="3 4">
    <name type="scientific">Paramuricea clavata</name>
    <name type="common">Red gorgonian</name>
    <name type="synonym">Violescent sea-whip</name>
    <dbReference type="NCBI Taxonomy" id="317549"/>
    <lineage>
        <taxon>Eukaryota</taxon>
        <taxon>Metazoa</taxon>
        <taxon>Cnidaria</taxon>
        <taxon>Anthozoa</taxon>
        <taxon>Octocorallia</taxon>
        <taxon>Malacalcyonacea</taxon>
        <taxon>Plexauridae</taxon>
        <taxon>Paramuricea</taxon>
    </lineage>
</organism>
<keyword evidence="4" id="KW-1185">Reference proteome</keyword>
<keyword evidence="1" id="KW-0245">EGF-like domain</keyword>
<dbReference type="PROSITE" id="PS50024">
    <property type="entry name" value="SEA"/>
    <property type="match status" value="1"/>
</dbReference>
<gene>
    <name evidence="3" type="ORF">PACLA_8A089348</name>
</gene>
<evidence type="ECO:0000256" key="2">
    <source>
        <dbReference type="ARBA" id="ARBA00023157"/>
    </source>
</evidence>